<dbReference type="Proteomes" id="UP000008418">
    <property type="component" value="Segment"/>
</dbReference>
<evidence type="ECO:0000313" key="2">
    <source>
        <dbReference type="Proteomes" id="UP000008418"/>
    </source>
</evidence>
<dbReference type="RefSeq" id="YP_009605080.1">
    <property type="nucleotide sequence ID" value="NC_041971.1"/>
</dbReference>
<organism evidence="1 2">
    <name type="scientific">Mycobacterium phage Rey</name>
    <dbReference type="NCBI Taxonomy" id="1034115"/>
    <lineage>
        <taxon>Viruses</taxon>
        <taxon>Duplodnaviria</taxon>
        <taxon>Heunggongvirae</taxon>
        <taxon>Uroviricota</taxon>
        <taxon>Caudoviricetes</taxon>
        <taxon>Vilmaviridae</taxon>
        <taxon>Mclasvirinae</taxon>
        <taxon>Reyvirus</taxon>
        <taxon>Reyvirus rey</taxon>
    </lineage>
</organism>
<protein>
    <submittedName>
        <fullName evidence="1">Uncharacterized protein</fullName>
    </submittedName>
</protein>
<dbReference type="KEGG" id="vg:40081002"/>
<keyword evidence="2" id="KW-1185">Reference proteome</keyword>
<dbReference type="EMBL" id="JF937105">
    <property type="protein sequence ID" value="AEK10001.1"/>
    <property type="molecule type" value="Genomic_DNA"/>
</dbReference>
<dbReference type="GeneID" id="40081002"/>
<gene>
    <name evidence="1" type="primary">90</name>
    <name evidence="1" type="ORF">PBI_REY_90</name>
</gene>
<sequence>MGYMLPVIALAFGSVVLLAALAEFIFQMYDR</sequence>
<reference evidence="1 2" key="1">
    <citation type="journal article" date="2011" name="PLoS ONE">
        <title>Cluster K Mycobacteriophages: Insights into the Evolutionary Origins of Mycobacteriophage TM4.</title>
        <authorList>
            <person name="Pope W.H."/>
            <person name="Ferreira C.M."/>
            <person name="Jacobs-Sera D."/>
            <person name="Benjamin R.C."/>
            <person name="Davis A.J."/>
            <person name="Dejong R.J."/>
            <person name="Elgin S.C."/>
            <person name="Guilfoile F.R."/>
            <person name="Forsyth M.H."/>
            <person name="Harris A.D."/>
            <person name="Harvey S.E."/>
            <person name="Hughes L.E."/>
            <person name="Hynes P.M."/>
            <person name="Jackson A.S."/>
            <person name="Jalal M.D."/>
            <person name="Macmurray E.A."/>
            <person name="Manley C.M."/>
            <person name="McDonough M.J."/>
            <person name="Mosier J.L."/>
            <person name="Osterbann L.J."/>
            <person name="Rabinowitz H.S."/>
            <person name="Rhyan C.N."/>
            <person name="Russell D.A."/>
            <person name="Saha M.S."/>
            <person name="Shaffer C.D."/>
            <person name="Simon S.E."/>
            <person name="Sims E.F."/>
            <person name="Tovar I.G."/>
            <person name="Weisser E.G."/>
            <person name="Wertz J.T."/>
            <person name="Weston-Hafer K.A."/>
            <person name="Williamson K.E."/>
            <person name="Zhang B."/>
            <person name="Cresawn S.G."/>
            <person name="Jain P."/>
            <person name="Piuri M."/>
            <person name="Jacobs W.R.Jr."/>
            <person name="Hendrix R.W."/>
            <person name="Hatfull G.F."/>
        </authorList>
    </citation>
    <scope>NUCLEOTIDE SEQUENCE [LARGE SCALE GENOMIC DNA]</scope>
    <source>
        <strain evidence="1">Rey</strain>
    </source>
</reference>
<name>G1D5F2_9CAUD</name>
<accession>G1D5F2</accession>
<evidence type="ECO:0000313" key="1">
    <source>
        <dbReference type="EMBL" id="AEK10001.1"/>
    </source>
</evidence>
<proteinExistence type="predicted"/>